<feature type="transmembrane region" description="Helical" evidence="1">
    <location>
        <begin position="127"/>
        <end position="153"/>
    </location>
</feature>
<feature type="transmembrane region" description="Helical" evidence="1">
    <location>
        <begin position="94"/>
        <end position="115"/>
    </location>
</feature>
<name>A0A0C3PFP7_PHLG1</name>
<feature type="transmembrane region" description="Helical" evidence="1">
    <location>
        <begin position="59"/>
        <end position="79"/>
    </location>
</feature>
<protein>
    <recommendedName>
        <fullName evidence="2">DUF6533 domain-containing protein</fullName>
    </recommendedName>
</protein>
<feature type="transmembrane region" description="Helical" evidence="1">
    <location>
        <begin position="20"/>
        <end position="38"/>
    </location>
</feature>
<feature type="transmembrane region" description="Helical" evidence="1">
    <location>
        <begin position="243"/>
        <end position="262"/>
    </location>
</feature>
<proteinExistence type="predicted"/>
<keyword evidence="1" id="KW-0812">Transmembrane</keyword>
<feature type="domain" description="DUF6533" evidence="2">
    <location>
        <begin position="24"/>
        <end position="67"/>
    </location>
</feature>
<gene>
    <name evidence="3" type="ORF">PHLGIDRAFT_129502</name>
</gene>
<keyword evidence="4" id="KW-1185">Reference proteome</keyword>
<sequence>MDGLSSETLAQLLAPINGLLATRYLAAVGLVCALYDHILTFHEEWQYMWLRDRWDSTRVIFFMIRYCNEGGLLCVAYIFSGMRGDLTDASCKGFFLSLGLLGIVAIGCANGFMTLRHYALWDRRRWAKIALFSIFGITYGAIAVLAVFTLVELCQTTYYDTTYRVCLVHKKPWMIIGVWAAMSIFDVVTLLLAVSNALDQPYRETVEVLERFRRDGAIFFVTLLVLRLTNFICALVLPHYDLVITLYFVWAMVTVITCRLMLRVAEIRVEAGKLPAYSPQAGNFSQDEYLEMNCFNRTGTR</sequence>
<dbReference type="HOGENOM" id="CLU_035509_1_1_1"/>
<reference evidence="3 4" key="1">
    <citation type="journal article" date="2014" name="PLoS Genet.">
        <title>Analysis of the Phlebiopsis gigantea genome, transcriptome and secretome provides insight into its pioneer colonization strategies of wood.</title>
        <authorList>
            <person name="Hori C."/>
            <person name="Ishida T."/>
            <person name="Igarashi K."/>
            <person name="Samejima M."/>
            <person name="Suzuki H."/>
            <person name="Master E."/>
            <person name="Ferreira P."/>
            <person name="Ruiz-Duenas F.J."/>
            <person name="Held B."/>
            <person name="Canessa P."/>
            <person name="Larrondo L.F."/>
            <person name="Schmoll M."/>
            <person name="Druzhinina I.S."/>
            <person name="Kubicek C.P."/>
            <person name="Gaskell J.A."/>
            <person name="Kersten P."/>
            <person name="St John F."/>
            <person name="Glasner J."/>
            <person name="Sabat G."/>
            <person name="Splinter BonDurant S."/>
            <person name="Syed K."/>
            <person name="Yadav J."/>
            <person name="Mgbeahuruike A.C."/>
            <person name="Kovalchuk A."/>
            <person name="Asiegbu F.O."/>
            <person name="Lackner G."/>
            <person name="Hoffmeister D."/>
            <person name="Rencoret J."/>
            <person name="Gutierrez A."/>
            <person name="Sun H."/>
            <person name="Lindquist E."/>
            <person name="Barry K."/>
            <person name="Riley R."/>
            <person name="Grigoriev I.V."/>
            <person name="Henrissat B."/>
            <person name="Kues U."/>
            <person name="Berka R.M."/>
            <person name="Martinez A.T."/>
            <person name="Covert S.F."/>
            <person name="Blanchette R.A."/>
            <person name="Cullen D."/>
        </authorList>
    </citation>
    <scope>NUCLEOTIDE SEQUENCE [LARGE SCALE GENOMIC DNA]</scope>
    <source>
        <strain evidence="3 4">11061_1 CR5-6</strain>
    </source>
</reference>
<evidence type="ECO:0000313" key="4">
    <source>
        <dbReference type="Proteomes" id="UP000053257"/>
    </source>
</evidence>
<keyword evidence="1" id="KW-0472">Membrane</keyword>
<evidence type="ECO:0000313" key="3">
    <source>
        <dbReference type="EMBL" id="KIP04443.1"/>
    </source>
</evidence>
<accession>A0A0C3PFP7</accession>
<dbReference type="AlphaFoldDB" id="A0A0C3PFP7"/>
<evidence type="ECO:0000256" key="1">
    <source>
        <dbReference type="SAM" id="Phobius"/>
    </source>
</evidence>
<feature type="transmembrane region" description="Helical" evidence="1">
    <location>
        <begin position="173"/>
        <end position="195"/>
    </location>
</feature>
<dbReference type="Pfam" id="PF20151">
    <property type="entry name" value="DUF6533"/>
    <property type="match status" value="1"/>
</dbReference>
<dbReference type="EMBL" id="KN840574">
    <property type="protein sequence ID" value="KIP04443.1"/>
    <property type="molecule type" value="Genomic_DNA"/>
</dbReference>
<dbReference type="InterPro" id="IPR045340">
    <property type="entry name" value="DUF6533"/>
</dbReference>
<keyword evidence="1" id="KW-1133">Transmembrane helix</keyword>
<dbReference type="OrthoDB" id="3263597at2759"/>
<dbReference type="Proteomes" id="UP000053257">
    <property type="component" value="Unassembled WGS sequence"/>
</dbReference>
<evidence type="ECO:0000259" key="2">
    <source>
        <dbReference type="Pfam" id="PF20151"/>
    </source>
</evidence>
<organism evidence="3 4">
    <name type="scientific">Phlebiopsis gigantea (strain 11061_1 CR5-6)</name>
    <name type="common">White-rot fungus</name>
    <name type="synonym">Peniophora gigantea</name>
    <dbReference type="NCBI Taxonomy" id="745531"/>
    <lineage>
        <taxon>Eukaryota</taxon>
        <taxon>Fungi</taxon>
        <taxon>Dikarya</taxon>
        <taxon>Basidiomycota</taxon>
        <taxon>Agaricomycotina</taxon>
        <taxon>Agaricomycetes</taxon>
        <taxon>Polyporales</taxon>
        <taxon>Phanerochaetaceae</taxon>
        <taxon>Phlebiopsis</taxon>
    </lineage>
</organism>
<feature type="transmembrane region" description="Helical" evidence="1">
    <location>
        <begin position="216"/>
        <end position="237"/>
    </location>
</feature>